<dbReference type="Pfam" id="PF07064">
    <property type="entry name" value="RIC1"/>
    <property type="match status" value="1"/>
</dbReference>
<keyword evidence="7" id="KW-1185">Reference proteome</keyword>
<dbReference type="EMBL" id="BGZK01000060">
    <property type="protein sequence ID" value="GBP13944.1"/>
    <property type="molecule type" value="Genomic_DNA"/>
</dbReference>
<feature type="domain" description="RIC1 C-terminal alpha solenoid region" evidence="5">
    <location>
        <begin position="143"/>
        <end position="309"/>
    </location>
</feature>
<dbReference type="STRING" id="151549.A0A4C1TIL8"/>
<accession>A0A4C1TIL8</accession>
<dbReference type="GO" id="GO:0005829">
    <property type="term" value="C:cytosol"/>
    <property type="evidence" value="ECO:0007669"/>
    <property type="project" value="TreeGrafter"/>
</dbReference>
<dbReference type="PANTHER" id="PTHR22746">
    <property type="entry name" value="RAB6A-GEF COMPLEX PARTNER PROTEIN 1"/>
    <property type="match status" value="1"/>
</dbReference>
<dbReference type="GO" id="GO:0000139">
    <property type="term" value="C:Golgi membrane"/>
    <property type="evidence" value="ECO:0007669"/>
    <property type="project" value="TreeGrafter"/>
</dbReference>
<evidence type="ECO:0000256" key="2">
    <source>
        <dbReference type="ARBA" id="ARBA00023136"/>
    </source>
</evidence>
<sequence>MALRYTKRINTLEDYGISDFAYSCLPATVLASCVESVWAGAGGGAHTQLSRALWLWCGALGARVWLPLLTRDASRHPDSSRHTFMAKRIMLPFHLDIYPLTILFDDAILLGAENDTTLYTSDSNSVFSLPFCVVNRTSQVYLHQILRQLLRRNLGYHAWEIARSCAQLPYFPHSLELLLHEVLEEEATSKEPIPDAQLPSVIEFVQEFPVYLQTVVQCARKTEIALWAYLFSAAGKPKELFQECLQRKMLDTAASYLIILQNLESSAVSRQLATQLLDTALQLERWDLARDLVRFLRAIDPNDVDSPRNSVNVQAKYGQMIQPQTVSPNAEDLSVILGMQLAGGRGRSFSTTVTPRVEGESPVAPPAPTANSTHAPPARATATVKRKKSVPARSDRESYSGTAEEFFIDMMIQRHARQLLSSARLYSLGKMAAALDVHLVAWLAGERERAARIDTAVLCLKRLHEDFSWPYPVIQEDIDYLQRKGSTVTSSYTPSADSDSLCGDSGYMSLPIRAALPMAGAPVSPGPVSSAGDGSVAEGGIAWGGAGEAAGEERRYAALMERLHHHQAERGSHTAHVQLRYFLQLMTEASCLEWALVLAVILRDAMAVLRTTNGARSSDVTVEAVRRLRKALQDICAWTDCECLGYKPFMLAISNQIPFLTSIINTRERRISMMRTRTRTSSTGSVGGEPPKPQTKTQQEPKRPTPQKAQEVSKQSVRKDSPKSLPTSIENINREVAPQTRHEESSTGCAIM</sequence>
<dbReference type="GO" id="GO:0006886">
    <property type="term" value="P:intracellular protein transport"/>
    <property type="evidence" value="ECO:0007669"/>
    <property type="project" value="InterPro"/>
</dbReference>
<dbReference type="PANTHER" id="PTHR22746:SF10">
    <property type="entry name" value="GUANINE NUCLEOTIDE EXCHANGE FACTOR SUBUNIT RIC1"/>
    <property type="match status" value="1"/>
</dbReference>
<dbReference type="InterPro" id="IPR040096">
    <property type="entry name" value="Ric1"/>
</dbReference>
<dbReference type="AlphaFoldDB" id="A0A4C1TIL8"/>
<feature type="region of interest" description="Disordered" evidence="4">
    <location>
        <begin position="674"/>
        <end position="752"/>
    </location>
</feature>
<dbReference type="Proteomes" id="UP000299102">
    <property type="component" value="Unassembled WGS sequence"/>
</dbReference>
<organism evidence="6 7">
    <name type="scientific">Eumeta variegata</name>
    <name type="common">Bagworm moth</name>
    <name type="synonym">Eumeta japonica</name>
    <dbReference type="NCBI Taxonomy" id="151549"/>
    <lineage>
        <taxon>Eukaryota</taxon>
        <taxon>Metazoa</taxon>
        <taxon>Ecdysozoa</taxon>
        <taxon>Arthropoda</taxon>
        <taxon>Hexapoda</taxon>
        <taxon>Insecta</taxon>
        <taxon>Pterygota</taxon>
        <taxon>Neoptera</taxon>
        <taxon>Endopterygota</taxon>
        <taxon>Lepidoptera</taxon>
        <taxon>Glossata</taxon>
        <taxon>Ditrysia</taxon>
        <taxon>Tineoidea</taxon>
        <taxon>Psychidae</taxon>
        <taxon>Oiketicinae</taxon>
        <taxon>Eumeta</taxon>
    </lineage>
</organism>
<comment type="subcellular location">
    <subcellularLocation>
        <location evidence="1">Membrane</location>
    </subcellularLocation>
</comment>
<evidence type="ECO:0000256" key="3">
    <source>
        <dbReference type="ARBA" id="ARBA00029879"/>
    </source>
</evidence>
<protein>
    <recommendedName>
        <fullName evidence="3">Protein RIC1 homolog</fullName>
    </recommendedName>
</protein>
<feature type="compositionally biased region" description="Low complexity" evidence="4">
    <location>
        <begin position="674"/>
        <end position="683"/>
    </location>
</feature>
<evidence type="ECO:0000259" key="5">
    <source>
        <dbReference type="Pfam" id="PF07064"/>
    </source>
</evidence>
<dbReference type="PROSITE" id="PS51257">
    <property type="entry name" value="PROKAR_LIPOPROTEIN"/>
    <property type="match status" value="1"/>
</dbReference>
<dbReference type="InterPro" id="IPR009771">
    <property type="entry name" value="RIC1_C"/>
</dbReference>
<name>A0A4C1TIL8_EUMVA</name>
<keyword evidence="2" id="KW-0472">Membrane</keyword>
<reference evidence="6 7" key="1">
    <citation type="journal article" date="2019" name="Commun. Biol.">
        <title>The bagworm genome reveals a unique fibroin gene that provides high tensile strength.</title>
        <authorList>
            <person name="Kono N."/>
            <person name="Nakamura H."/>
            <person name="Ohtoshi R."/>
            <person name="Tomita M."/>
            <person name="Numata K."/>
            <person name="Arakawa K."/>
        </authorList>
    </citation>
    <scope>NUCLEOTIDE SEQUENCE [LARGE SCALE GENOMIC DNA]</scope>
</reference>
<gene>
    <name evidence="6" type="primary">Rich</name>
    <name evidence="6" type="ORF">EVAR_10506_1</name>
</gene>
<evidence type="ECO:0000256" key="4">
    <source>
        <dbReference type="SAM" id="MobiDB-lite"/>
    </source>
</evidence>
<feature type="region of interest" description="Disordered" evidence="4">
    <location>
        <begin position="347"/>
        <end position="396"/>
    </location>
</feature>
<comment type="caution">
    <text evidence="6">The sequence shown here is derived from an EMBL/GenBank/DDBJ whole genome shotgun (WGS) entry which is preliminary data.</text>
</comment>
<dbReference type="OrthoDB" id="67540at2759"/>
<evidence type="ECO:0000256" key="1">
    <source>
        <dbReference type="ARBA" id="ARBA00004370"/>
    </source>
</evidence>
<evidence type="ECO:0000313" key="6">
    <source>
        <dbReference type="EMBL" id="GBP13944.1"/>
    </source>
</evidence>
<evidence type="ECO:0000313" key="7">
    <source>
        <dbReference type="Proteomes" id="UP000299102"/>
    </source>
</evidence>
<dbReference type="GO" id="GO:0042147">
    <property type="term" value="P:retrograde transport, endosome to Golgi"/>
    <property type="evidence" value="ECO:0007669"/>
    <property type="project" value="TreeGrafter"/>
</dbReference>
<dbReference type="GO" id="GO:0034066">
    <property type="term" value="C:Ric1-Rgp1 guanyl-nucleotide exchange factor complex"/>
    <property type="evidence" value="ECO:0007669"/>
    <property type="project" value="InterPro"/>
</dbReference>
<proteinExistence type="predicted"/>